<comment type="caution">
    <text evidence="1">The sequence shown here is derived from an EMBL/GenBank/DDBJ whole genome shotgun (WGS) entry which is preliminary data.</text>
</comment>
<accession>A0A011MD84</accession>
<evidence type="ECO:0000313" key="2">
    <source>
        <dbReference type="Proteomes" id="UP000020218"/>
    </source>
</evidence>
<organism evidence="1 2">
    <name type="scientific">Candidatus Accumulibacter adjunctus</name>
    <dbReference type="NCBI Taxonomy" id="1454001"/>
    <lineage>
        <taxon>Bacteria</taxon>
        <taxon>Pseudomonadati</taxon>
        <taxon>Pseudomonadota</taxon>
        <taxon>Betaproteobacteria</taxon>
        <taxon>Candidatus Accumulibacter</taxon>
    </lineage>
</organism>
<dbReference type="EMBL" id="JFAX01000008">
    <property type="protein sequence ID" value="EXI67728.1"/>
    <property type="molecule type" value="Genomic_DNA"/>
</dbReference>
<dbReference type="InterPro" id="IPR021390">
    <property type="entry name" value="DUF3025"/>
</dbReference>
<dbReference type="STRING" id="1454001.AW08_01669"/>
<protein>
    <recommendedName>
        <fullName evidence="3">DUF3025 domain-containing protein</fullName>
    </recommendedName>
</protein>
<gene>
    <name evidence="1" type="ORF">AW08_01669</name>
</gene>
<sequence length="260" mass="29068">MSAAGSPSAGGLFAALSSLLGQVPATPDPAALAVLAAARDLRNAAGRRIAFVAPPVDNLDYETRIWLTGEVATRPGNWHDFFNALVWLVFPLTKAVLNARHVELLRRQVGPRCRERDALTHFDECGVIVVSCNPELLELVRGFQWRRLFWERRSELSRELRCLVFGHATYEQLLRPFRGLTAKAVLHQVSPAWLEQPLATQLADVDRRLAAEFSAGRHQAPRGWQPLPLLGLPGVTPASEHAAYYDDEWQFRPGRRRCPV</sequence>
<keyword evidence="2" id="KW-1185">Reference proteome</keyword>
<evidence type="ECO:0000313" key="1">
    <source>
        <dbReference type="EMBL" id="EXI67728.1"/>
    </source>
</evidence>
<name>A0A011MD84_9PROT</name>
<proteinExistence type="predicted"/>
<dbReference type="Pfam" id="PF11227">
    <property type="entry name" value="DUF3025"/>
    <property type="match status" value="1"/>
</dbReference>
<dbReference type="PATRIC" id="fig|1454001.3.peg.1696"/>
<dbReference type="AlphaFoldDB" id="A0A011MD84"/>
<dbReference type="Proteomes" id="UP000020218">
    <property type="component" value="Unassembled WGS sequence"/>
</dbReference>
<reference evidence="1" key="1">
    <citation type="submission" date="2014-02" db="EMBL/GenBank/DDBJ databases">
        <title>Expanding our view of genomic diversity in Candidatus Accumulibacter clades.</title>
        <authorList>
            <person name="Skennerton C.T."/>
            <person name="Barr J.J."/>
            <person name="Slater F.R."/>
            <person name="Bond P.L."/>
            <person name="Tyson G.W."/>
        </authorList>
    </citation>
    <scope>NUCLEOTIDE SEQUENCE [LARGE SCALE GENOMIC DNA]</scope>
</reference>
<evidence type="ECO:0008006" key="3">
    <source>
        <dbReference type="Google" id="ProtNLM"/>
    </source>
</evidence>